<dbReference type="EMBL" id="QSQT01000036">
    <property type="protein sequence ID" value="RGK51938.1"/>
    <property type="molecule type" value="Genomic_DNA"/>
</dbReference>
<name>A0A3E4W1P7_9BACT</name>
<evidence type="ECO:0008006" key="13">
    <source>
        <dbReference type="Google" id="ProtNLM"/>
    </source>
</evidence>
<dbReference type="Proteomes" id="UP000260862">
    <property type="component" value="Unassembled WGS sequence"/>
</dbReference>
<evidence type="ECO:0000313" key="3">
    <source>
        <dbReference type="EMBL" id="RGK51938.1"/>
    </source>
</evidence>
<protein>
    <recommendedName>
        <fullName evidence="13">DUF4891 domain-containing protein</fullName>
    </recommendedName>
</protein>
<evidence type="ECO:0000313" key="5">
    <source>
        <dbReference type="EMBL" id="RGS05934.1"/>
    </source>
</evidence>
<evidence type="ECO:0000313" key="4">
    <source>
        <dbReference type="EMBL" id="RGM36131.1"/>
    </source>
</evidence>
<keyword evidence="2" id="KW-0732">Signal</keyword>
<keyword evidence="9" id="KW-1185">Reference proteome</keyword>
<dbReference type="EMBL" id="QRQK01000035">
    <property type="protein sequence ID" value="RHM93199.1"/>
    <property type="molecule type" value="Genomic_DNA"/>
</dbReference>
<dbReference type="Proteomes" id="UP000283485">
    <property type="component" value="Unassembled WGS sequence"/>
</dbReference>
<evidence type="ECO:0000313" key="8">
    <source>
        <dbReference type="Proteomes" id="UP000260780"/>
    </source>
</evidence>
<evidence type="ECO:0000313" key="7">
    <source>
        <dbReference type="EMBL" id="RHM93199.1"/>
    </source>
</evidence>
<comment type="caution">
    <text evidence="4">The sequence shown here is derived from an EMBL/GenBank/DDBJ whole genome shotgun (WGS) entry which is preliminary data.</text>
</comment>
<dbReference type="Proteomes" id="UP000260780">
    <property type="component" value="Unassembled WGS sequence"/>
</dbReference>
<dbReference type="RefSeq" id="WP_117673909.1">
    <property type="nucleotide sequence ID" value="NZ_CABOGR010000036.1"/>
</dbReference>
<evidence type="ECO:0000256" key="2">
    <source>
        <dbReference type="SAM" id="SignalP"/>
    </source>
</evidence>
<dbReference type="Proteomes" id="UP000285109">
    <property type="component" value="Unassembled WGS sequence"/>
</dbReference>
<dbReference type="EMBL" id="QRUY01000025">
    <property type="protein sequence ID" value="RGS05934.1"/>
    <property type="molecule type" value="Genomic_DNA"/>
</dbReference>
<gene>
    <name evidence="6" type="ORF">DW653_02980</name>
    <name evidence="5" type="ORF">DWY14_11305</name>
    <name evidence="7" type="ORF">DWZ34_14695</name>
    <name evidence="4" type="ORF">DXC17_13775</name>
    <name evidence="3" type="ORF">DXD04_14510</name>
</gene>
<dbReference type="EMBL" id="QSTF01000046">
    <property type="protein sequence ID" value="RGM36131.1"/>
    <property type="molecule type" value="Genomic_DNA"/>
</dbReference>
<dbReference type="AlphaFoldDB" id="A0A3E4W1P7"/>
<evidence type="ECO:0000313" key="12">
    <source>
        <dbReference type="Proteomes" id="UP000285750"/>
    </source>
</evidence>
<evidence type="ECO:0000313" key="6">
    <source>
        <dbReference type="EMBL" id="RHF92728.1"/>
    </source>
</evidence>
<evidence type="ECO:0000313" key="11">
    <source>
        <dbReference type="Proteomes" id="UP000285109"/>
    </source>
</evidence>
<evidence type="ECO:0000313" key="9">
    <source>
        <dbReference type="Proteomes" id="UP000260862"/>
    </source>
</evidence>
<feature type="signal peptide" evidence="2">
    <location>
        <begin position="1"/>
        <end position="21"/>
    </location>
</feature>
<proteinExistence type="predicted"/>
<feature type="coiled-coil region" evidence="1">
    <location>
        <begin position="117"/>
        <end position="144"/>
    </location>
</feature>
<feature type="chain" id="PRO_5041870905" description="DUF4891 domain-containing protein" evidence="2">
    <location>
        <begin position="22"/>
        <end position="181"/>
    </location>
</feature>
<dbReference type="PROSITE" id="PS51257">
    <property type="entry name" value="PROKAR_LIPOPROTEIN"/>
    <property type="match status" value="1"/>
</dbReference>
<accession>A0A3E4W1P7</accession>
<sequence length="181" mass="20394">MKKLFFIVAAACLLTATSCVNNNKKSETSQEQPTAALSASEAKYVEDILKDAEKNVDKEVVLKGFITHTCKHSGRRCFVMGKDQKTSVRVEAKGNIGGFNRELIGSEVIIKGILRENRLTKEYIDQAEEELKEKQGKAEGNGETCDAEMNNIQSMREWMKANNKDYYSIYYIDGTEYEVAE</sequence>
<dbReference type="STRING" id="310297.BHV76_08085"/>
<dbReference type="EMBL" id="QRHQ01000003">
    <property type="protein sequence ID" value="RHF92728.1"/>
    <property type="molecule type" value="Genomic_DNA"/>
</dbReference>
<evidence type="ECO:0000313" key="10">
    <source>
        <dbReference type="Proteomes" id="UP000283485"/>
    </source>
</evidence>
<reference evidence="8 9" key="1">
    <citation type="submission" date="2018-08" db="EMBL/GenBank/DDBJ databases">
        <title>A genome reference for cultivated species of the human gut microbiota.</title>
        <authorList>
            <person name="Zou Y."/>
            <person name="Xue W."/>
            <person name="Luo G."/>
        </authorList>
    </citation>
    <scope>NUCLEOTIDE SEQUENCE [LARGE SCALE GENOMIC DNA]</scope>
    <source>
        <strain evidence="5 12">AF24-16AC</strain>
        <strain evidence="7 11">AF31-28B-AC</strain>
        <strain evidence="6 10">AM23-23</strain>
        <strain evidence="4 8">OM08-14</strain>
        <strain evidence="3 9">TF10-3AC</strain>
    </source>
</reference>
<organism evidence="4 8">
    <name type="scientific">Phocaeicola plebeius</name>
    <dbReference type="NCBI Taxonomy" id="310297"/>
    <lineage>
        <taxon>Bacteria</taxon>
        <taxon>Pseudomonadati</taxon>
        <taxon>Bacteroidota</taxon>
        <taxon>Bacteroidia</taxon>
        <taxon>Bacteroidales</taxon>
        <taxon>Bacteroidaceae</taxon>
        <taxon>Phocaeicola</taxon>
    </lineage>
</organism>
<dbReference type="Proteomes" id="UP000285750">
    <property type="component" value="Unassembled WGS sequence"/>
</dbReference>
<keyword evidence="1" id="KW-0175">Coiled coil</keyword>
<evidence type="ECO:0000256" key="1">
    <source>
        <dbReference type="SAM" id="Coils"/>
    </source>
</evidence>